<name>A0A0F7SLK4_PHARH</name>
<organism evidence="2">
    <name type="scientific">Phaffia rhodozyma</name>
    <name type="common">Yeast</name>
    <name type="synonym">Xanthophyllomyces dendrorhous</name>
    <dbReference type="NCBI Taxonomy" id="264483"/>
    <lineage>
        <taxon>Eukaryota</taxon>
        <taxon>Fungi</taxon>
        <taxon>Dikarya</taxon>
        <taxon>Basidiomycota</taxon>
        <taxon>Agaricomycotina</taxon>
        <taxon>Tremellomycetes</taxon>
        <taxon>Cystofilobasidiales</taxon>
        <taxon>Mrakiaceae</taxon>
        <taxon>Phaffia</taxon>
    </lineage>
</organism>
<dbReference type="Pfam" id="PF13638">
    <property type="entry name" value="PIN_4"/>
    <property type="match status" value="1"/>
</dbReference>
<dbReference type="InterPro" id="IPR002716">
    <property type="entry name" value="PIN_dom"/>
</dbReference>
<dbReference type="AlphaFoldDB" id="A0A0F7SLK4"/>
<dbReference type="GO" id="GO:0005634">
    <property type="term" value="C:nucleus"/>
    <property type="evidence" value="ECO:0007669"/>
    <property type="project" value="TreeGrafter"/>
</dbReference>
<dbReference type="Gene3D" id="3.40.50.1010">
    <property type="entry name" value="5'-nuclease"/>
    <property type="match status" value="1"/>
</dbReference>
<accession>A0A0F7SLK4</accession>
<evidence type="ECO:0000313" key="2">
    <source>
        <dbReference type="EMBL" id="CDZ98573.1"/>
    </source>
</evidence>
<evidence type="ECO:0000259" key="1">
    <source>
        <dbReference type="Pfam" id="PF13638"/>
    </source>
</evidence>
<dbReference type="EMBL" id="LN483345">
    <property type="protein sequence ID" value="CDZ98573.1"/>
    <property type="molecule type" value="Genomic_DNA"/>
</dbReference>
<dbReference type="PANTHER" id="PTHR16161:SF0">
    <property type="entry name" value="TRANSCRIPTIONAL PROTEIN SWT1"/>
    <property type="match status" value="1"/>
</dbReference>
<dbReference type="PANTHER" id="PTHR16161">
    <property type="entry name" value="TRANSCRIPTIONAL PROTEIN SWT1"/>
    <property type="match status" value="1"/>
</dbReference>
<reference evidence="2" key="1">
    <citation type="submission" date="2014-08" db="EMBL/GenBank/DDBJ databases">
        <authorList>
            <person name="Sharma Rahul"/>
            <person name="Thines Marco"/>
        </authorList>
    </citation>
    <scope>NUCLEOTIDE SEQUENCE</scope>
</reference>
<dbReference type="InterPro" id="IPR052626">
    <property type="entry name" value="SWT1_Regulator"/>
</dbReference>
<proteinExistence type="predicted"/>
<feature type="domain" description="PIN" evidence="1">
    <location>
        <begin position="91"/>
        <end position="183"/>
    </location>
</feature>
<protein>
    <submittedName>
        <fullName evidence="2">PIN domain</fullName>
    </submittedName>
</protein>
<sequence>MAYAFTHPVTSPFSATHDVPVIISVDGKDEEFLELDLGMDIEWTVTEDAWSPSSLHKECEQRTALSHGWYQDDWGIKSHDHHQKPYIVLCLDTNVILSQLPLLRSVHHLVLTMYPAEPSPISFLIPFAVLRELDGLKSSTKLVQQSRIPGQPGTDRSTHAITVGYLAQRANRWLLDVKRAERTESIGIGLIRGDLELDRTIDPVSKGDPNLLT</sequence>